<dbReference type="Pfam" id="PF03016">
    <property type="entry name" value="Exostosin_GT47"/>
    <property type="match status" value="1"/>
</dbReference>
<evidence type="ECO:0000256" key="1">
    <source>
        <dbReference type="ARBA" id="ARBA00004323"/>
    </source>
</evidence>
<evidence type="ECO:0000256" key="6">
    <source>
        <dbReference type="ARBA" id="ARBA00022968"/>
    </source>
</evidence>
<keyword evidence="14" id="KW-1185">Reference proteome</keyword>
<comment type="similarity">
    <text evidence="2">Belongs to the glycosyltransferase 47 family.</text>
</comment>
<dbReference type="InterPro" id="IPR040911">
    <property type="entry name" value="Exostosin_GT47"/>
</dbReference>
<dbReference type="InterPro" id="IPR004263">
    <property type="entry name" value="Exostosin"/>
</dbReference>
<evidence type="ECO:0000256" key="11">
    <source>
        <dbReference type="SAM" id="Phobius"/>
    </source>
</evidence>
<evidence type="ECO:0000256" key="9">
    <source>
        <dbReference type="ARBA" id="ARBA00023180"/>
    </source>
</evidence>
<feature type="transmembrane region" description="Helical" evidence="11">
    <location>
        <begin position="18"/>
        <end position="39"/>
    </location>
</feature>
<dbReference type="GO" id="GO:0016757">
    <property type="term" value="F:glycosyltransferase activity"/>
    <property type="evidence" value="ECO:0007669"/>
    <property type="project" value="UniProtKB-KW"/>
</dbReference>
<keyword evidence="8" id="KW-0333">Golgi apparatus</keyword>
<feature type="region of interest" description="Disordered" evidence="10">
    <location>
        <begin position="72"/>
        <end position="96"/>
    </location>
</feature>
<sequence length="572" mass="65924">MRIITRLERFHHSDIRRLLLGIIVTVGFVVLLVLCFGIPCPKTFCLSPVTVSVIELTNSNVTPVSVMNYINLPDDDDDDNDNDNVDEEFEEGNNKKDLDRENDVVISKEKVEINVSVIARENISLRNPKLVVDSSESDPNLVMVRVKDSRNGNVLSMRKHERRGAISISQMNSLLIQSLSSFKSPKPRWSSARDSEMLSARFEIEKASAVHEFLGLNASVYRNISKFLRSYDLMERKLKVYVYKEGGKPIFHKPMPRGIYASEGWFMKLMESNKKFVVRDPRKAHLFYIPISIKALRSSLGLNFQTPRSLADHLKEYVDLIAGKYKFWNRTGGADHFIVACHDWGNKLTKKTMKNSVRALCNSNVAQGFRIGTDTALPVTYIRSAESPLEYLGGKTPSERKILAFFAGSMHGYLRPILVKLWENKEPDMKIVGPMPRDRESKKQYREYMKSSKYCICARGYEVHTPRVVEAIINECVPVIIADNYVPPFFEVLNWEEFAVFVEEKDIPNLRNILLSISEERYIVMQARVKAVQQHFLWHKKPVKFDLFHMILHSIWHSRVYKVKTRKQRSGS</sequence>
<keyword evidence="3" id="KW-0328">Glycosyltransferase</keyword>
<dbReference type="EMBL" id="JAEFBK010000012">
    <property type="protein sequence ID" value="KAG7543558.1"/>
    <property type="molecule type" value="Genomic_DNA"/>
</dbReference>
<dbReference type="GO" id="GO:0000139">
    <property type="term" value="C:Golgi membrane"/>
    <property type="evidence" value="ECO:0007669"/>
    <property type="project" value="UniProtKB-SubCell"/>
</dbReference>
<dbReference type="PANTHER" id="PTHR11062">
    <property type="entry name" value="EXOSTOSIN HEPARAN SULFATE GLYCOSYLTRANSFERASE -RELATED"/>
    <property type="match status" value="1"/>
</dbReference>
<gene>
    <name evidence="13" type="ORF">ISN45_Aa07g034640</name>
</gene>
<keyword evidence="7 11" id="KW-1133">Transmembrane helix</keyword>
<accession>A0A8T1YBG4</accession>
<keyword evidence="9" id="KW-0325">Glycoprotein</keyword>
<dbReference type="Proteomes" id="UP000694240">
    <property type="component" value="Chromosome 12"/>
</dbReference>
<evidence type="ECO:0000256" key="10">
    <source>
        <dbReference type="SAM" id="MobiDB-lite"/>
    </source>
</evidence>
<keyword evidence="5 11" id="KW-0812">Transmembrane</keyword>
<protein>
    <submittedName>
        <fullName evidence="13">Exostosin-like</fullName>
    </submittedName>
</protein>
<evidence type="ECO:0000259" key="12">
    <source>
        <dbReference type="Pfam" id="PF03016"/>
    </source>
</evidence>
<reference evidence="13 14" key="1">
    <citation type="submission" date="2020-12" db="EMBL/GenBank/DDBJ databases">
        <title>Concerted genomic and epigenomic changes stabilize Arabidopsis allopolyploids.</title>
        <authorList>
            <person name="Chen Z."/>
        </authorList>
    </citation>
    <scope>NUCLEOTIDE SEQUENCE [LARGE SCALE GENOMIC DNA]</scope>
    <source>
        <strain evidence="13">Allo738</strain>
        <tissue evidence="13">Leaf</tissue>
    </source>
</reference>
<keyword evidence="6" id="KW-0735">Signal-anchor</keyword>
<evidence type="ECO:0000313" key="14">
    <source>
        <dbReference type="Proteomes" id="UP000694240"/>
    </source>
</evidence>
<evidence type="ECO:0000256" key="5">
    <source>
        <dbReference type="ARBA" id="ARBA00022692"/>
    </source>
</evidence>
<organism evidence="13 14">
    <name type="scientific">Arabidopsis thaliana x Arabidopsis arenosa</name>
    <dbReference type="NCBI Taxonomy" id="1240361"/>
    <lineage>
        <taxon>Eukaryota</taxon>
        <taxon>Viridiplantae</taxon>
        <taxon>Streptophyta</taxon>
        <taxon>Embryophyta</taxon>
        <taxon>Tracheophyta</taxon>
        <taxon>Spermatophyta</taxon>
        <taxon>Magnoliopsida</taxon>
        <taxon>eudicotyledons</taxon>
        <taxon>Gunneridae</taxon>
        <taxon>Pentapetalae</taxon>
        <taxon>rosids</taxon>
        <taxon>malvids</taxon>
        <taxon>Brassicales</taxon>
        <taxon>Brassicaceae</taxon>
        <taxon>Camelineae</taxon>
        <taxon>Arabidopsis</taxon>
    </lineage>
</organism>
<feature type="compositionally biased region" description="Acidic residues" evidence="10">
    <location>
        <begin position="73"/>
        <end position="91"/>
    </location>
</feature>
<evidence type="ECO:0000256" key="4">
    <source>
        <dbReference type="ARBA" id="ARBA00022679"/>
    </source>
</evidence>
<evidence type="ECO:0000313" key="13">
    <source>
        <dbReference type="EMBL" id="KAG7543558.1"/>
    </source>
</evidence>
<comment type="subcellular location">
    <subcellularLocation>
        <location evidence="1">Golgi apparatus membrane</location>
        <topology evidence="1">Single-pass type II membrane protein</topology>
    </subcellularLocation>
</comment>
<evidence type="ECO:0000256" key="7">
    <source>
        <dbReference type="ARBA" id="ARBA00022989"/>
    </source>
</evidence>
<evidence type="ECO:0000256" key="2">
    <source>
        <dbReference type="ARBA" id="ARBA00010271"/>
    </source>
</evidence>
<proteinExistence type="inferred from homology"/>
<evidence type="ECO:0000256" key="8">
    <source>
        <dbReference type="ARBA" id="ARBA00023034"/>
    </source>
</evidence>
<dbReference type="AlphaFoldDB" id="A0A8T1YBG4"/>
<evidence type="ECO:0000256" key="3">
    <source>
        <dbReference type="ARBA" id="ARBA00022676"/>
    </source>
</evidence>
<name>A0A8T1YBG4_9BRAS</name>
<keyword evidence="11" id="KW-0472">Membrane</keyword>
<feature type="domain" description="Exostosin GT47" evidence="12">
    <location>
        <begin position="235"/>
        <end position="515"/>
    </location>
</feature>
<comment type="caution">
    <text evidence="13">The sequence shown here is derived from an EMBL/GenBank/DDBJ whole genome shotgun (WGS) entry which is preliminary data.</text>
</comment>
<dbReference type="PANTHER" id="PTHR11062:SF77">
    <property type="entry name" value="GLYCOSYLTRANSFERASE FAMILY EXOSTOSIN PROTEIN"/>
    <property type="match status" value="1"/>
</dbReference>
<keyword evidence="4" id="KW-0808">Transferase</keyword>